<evidence type="ECO:0000313" key="3">
    <source>
        <dbReference type="EMBL" id="GIJ70486.1"/>
    </source>
</evidence>
<reference evidence="3" key="1">
    <citation type="submission" date="2021-01" db="EMBL/GenBank/DDBJ databases">
        <title>Whole genome shotgun sequence of Virgisporangium ochraceum NBRC 16418.</title>
        <authorList>
            <person name="Komaki H."/>
            <person name="Tamura T."/>
        </authorList>
    </citation>
    <scope>NUCLEOTIDE SEQUENCE</scope>
    <source>
        <strain evidence="3">NBRC 16418</strain>
    </source>
</reference>
<evidence type="ECO:0008006" key="5">
    <source>
        <dbReference type="Google" id="ProtNLM"/>
    </source>
</evidence>
<protein>
    <recommendedName>
        <fullName evidence="5">ROK family protein</fullName>
    </recommendedName>
</protein>
<sequence>MVDQRDVDSGLARGPGLVGEVSVGPSRPQHIMGDQQQHRSIVPLRRPDHNVGYNSVMSAVGVDIGGTFTRVAVDGTVVARWRTDPDYDRQLAALAAVVPADPAGIGVSVGGRVDPTGRAVTVALNLRGYEGRALRDDLADAFSCPVRIAHDATCGLLGEHEYGSLRGADRCGYVTLSTGTGYAVRLGRGGHFVATTTEAGHQLVAGNDRPCSCGQVGCLETLTGGRALERAGTRLSDVDDDAFWRDYAAALARGLANFALVSGVDTVALGGAVAVRRAGLWPVLRERLADILTYRPLTVVPAALGEDAPLSGAVVLLTAPEGSVLH</sequence>
<dbReference type="Pfam" id="PF00480">
    <property type="entry name" value="ROK"/>
    <property type="match status" value="1"/>
</dbReference>
<organism evidence="3 4">
    <name type="scientific">Virgisporangium ochraceum</name>
    <dbReference type="NCBI Taxonomy" id="65505"/>
    <lineage>
        <taxon>Bacteria</taxon>
        <taxon>Bacillati</taxon>
        <taxon>Actinomycetota</taxon>
        <taxon>Actinomycetes</taxon>
        <taxon>Micromonosporales</taxon>
        <taxon>Micromonosporaceae</taxon>
        <taxon>Virgisporangium</taxon>
    </lineage>
</organism>
<dbReference type="PANTHER" id="PTHR18964:SF149">
    <property type="entry name" value="BIFUNCTIONAL UDP-N-ACETYLGLUCOSAMINE 2-EPIMERASE_N-ACETYLMANNOSAMINE KINASE"/>
    <property type="match status" value="1"/>
</dbReference>
<evidence type="ECO:0000256" key="1">
    <source>
        <dbReference type="ARBA" id="ARBA00006479"/>
    </source>
</evidence>
<dbReference type="EMBL" id="BOPH01000080">
    <property type="protein sequence ID" value="GIJ70486.1"/>
    <property type="molecule type" value="Genomic_DNA"/>
</dbReference>
<dbReference type="Gene3D" id="3.30.420.40">
    <property type="match status" value="2"/>
</dbReference>
<feature type="region of interest" description="Disordered" evidence="2">
    <location>
        <begin position="1"/>
        <end position="21"/>
    </location>
</feature>
<keyword evidence="4" id="KW-1185">Reference proteome</keyword>
<evidence type="ECO:0000256" key="2">
    <source>
        <dbReference type="SAM" id="MobiDB-lite"/>
    </source>
</evidence>
<accession>A0A8J3ZVM7</accession>
<dbReference type="Proteomes" id="UP000635606">
    <property type="component" value="Unassembled WGS sequence"/>
</dbReference>
<comment type="similarity">
    <text evidence="1">Belongs to the ROK (NagC/XylR) family.</text>
</comment>
<evidence type="ECO:0000313" key="4">
    <source>
        <dbReference type="Proteomes" id="UP000635606"/>
    </source>
</evidence>
<dbReference type="InterPro" id="IPR043129">
    <property type="entry name" value="ATPase_NBD"/>
</dbReference>
<proteinExistence type="inferred from homology"/>
<comment type="caution">
    <text evidence="3">The sequence shown here is derived from an EMBL/GenBank/DDBJ whole genome shotgun (WGS) entry which is preliminary data.</text>
</comment>
<dbReference type="AlphaFoldDB" id="A0A8J3ZVM7"/>
<gene>
    <name evidence="3" type="ORF">Voc01_054030</name>
</gene>
<dbReference type="PANTHER" id="PTHR18964">
    <property type="entry name" value="ROK (REPRESSOR, ORF, KINASE) FAMILY"/>
    <property type="match status" value="1"/>
</dbReference>
<dbReference type="InterPro" id="IPR000600">
    <property type="entry name" value="ROK"/>
</dbReference>
<name>A0A8J3ZVM7_9ACTN</name>
<dbReference type="SUPFAM" id="SSF53067">
    <property type="entry name" value="Actin-like ATPase domain"/>
    <property type="match status" value="1"/>
</dbReference>